<feature type="domain" description="Copper type II ascorbate-dependent monooxygenase C-terminal" evidence="5">
    <location>
        <begin position="120"/>
        <end position="264"/>
    </location>
</feature>
<dbReference type="PANTHER" id="PTHR10157:SF40">
    <property type="entry name" value="MOXD1 HOMOLOG 2"/>
    <property type="match status" value="1"/>
</dbReference>
<name>A0A067RN44_ZOONE</name>
<evidence type="ECO:0000256" key="1">
    <source>
        <dbReference type="ARBA" id="ARBA00010676"/>
    </source>
</evidence>
<dbReference type="FunFam" id="2.60.120.230:FF:000001">
    <property type="entry name" value="Monooxygenase, DBH-like 1"/>
    <property type="match status" value="1"/>
</dbReference>
<dbReference type="GO" id="GO:0030667">
    <property type="term" value="C:secretory granule membrane"/>
    <property type="evidence" value="ECO:0007669"/>
    <property type="project" value="TreeGrafter"/>
</dbReference>
<dbReference type="GO" id="GO:0005507">
    <property type="term" value="F:copper ion binding"/>
    <property type="evidence" value="ECO:0007669"/>
    <property type="project" value="InterPro"/>
</dbReference>
<comment type="similarity">
    <text evidence="1">Belongs to the copper type II ascorbate-dependent monooxygenase family.</text>
</comment>
<evidence type="ECO:0000256" key="3">
    <source>
        <dbReference type="ARBA" id="ARBA00023180"/>
    </source>
</evidence>
<dbReference type="Proteomes" id="UP000027135">
    <property type="component" value="Unassembled WGS sequence"/>
</dbReference>
<dbReference type="GO" id="GO:0042420">
    <property type="term" value="P:dopamine catabolic process"/>
    <property type="evidence" value="ECO:0007669"/>
    <property type="project" value="TreeGrafter"/>
</dbReference>
<keyword evidence="2" id="KW-1015">Disulfide bond</keyword>
<evidence type="ECO:0000313" key="7">
    <source>
        <dbReference type="Proteomes" id="UP000027135"/>
    </source>
</evidence>
<dbReference type="InterPro" id="IPR014784">
    <property type="entry name" value="Cu2_ascorb_mOase-like_C"/>
</dbReference>
<reference evidence="6 7" key="1">
    <citation type="journal article" date="2014" name="Nat. Commun.">
        <title>Molecular traces of alternative social organization in a termite genome.</title>
        <authorList>
            <person name="Terrapon N."/>
            <person name="Li C."/>
            <person name="Robertson H.M."/>
            <person name="Ji L."/>
            <person name="Meng X."/>
            <person name="Booth W."/>
            <person name="Chen Z."/>
            <person name="Childers C.P."/>
            <person name="Glastad K.M."/>
            <person name="Gokhale K."/>
            <person name="Gowin J."/>
            <person name="Gronenberg W."/>
            <person name="Hermansen R.A."/>
            <person name="Hu H."/>
            <person name="Hunt B.G."/>
            <person name="Huylmans A.K."/>
            <person name="Khalil S.M."/>
            <person name="Mitchell R.D."/>
            <person name="Munoz-Torres M.C."/>
            <person name="Mustard J.A."/>
            <person name="Pan H."/>
            <person name="Reese J.T."/>
            <person name="Scharf M.E."/>
            <person name="Sun F."/>
            <person name="Vogel H."/>
            <person name="Xiao J."/>
            <person name="Yang W."/>
            <person name="Yang Z."/>
            <person name="Yang Z."/>
            <person name="Zhou J."/>
            <person name="Zhu J."/>
            <person name="Brent C.S."/>
            <person name="Elsik C.G."/>
            <person name="Goodisman M.A."/>
            <person name="Liberles D.A."/>
            <person name="Roe R.M."/>
            <person name="Vargo E.L."/>
            <person name="Vilcinskas A."/>
            <person name="Wang J."/>
            <person name="Bornberg-Bauer E."/>
            <person name="Korb J."/>
            <person name="Zhang G."/>
            <person name="Liebig J."/>
        </authorList>
    </citation>
    <scope>NUCLEOTIDE SEQUENCE [LARGE SCALE GENOMIC DNA]</scope>
    <source>
        <tissue evidence="6">Whole organism</tissue>
    </source>
</reference>
<feature type="domain" description="Copper type II ascorbate-dependent monooxygenase N-terminal" evidence="4">
    <location>
        <begin position="1"/>
        <end position="98"/>
    </location>
</feature>
<dbReference type="Gene3D" id="2.60.120.230">
    <property type="match status" value="1"/>
</dbReference>
<dbReference type="InParanoid" id="A0A067RN44"/>
<sequence>MVRYEPLHQPGNRAYMHHVIVYECQGNEDEFERHARDKGQVCYEPSMPQLFFNCNNVVIAWGFGSEGFSFPPEAGYPLDPDLGPRYFMMETHYNNPTQDIDVTDSSGIRVYYAASLRRHDAGVLSLGLDPNWRHIIPPGQPEVVSEGHCISACTQQALPPRGIDIFGVVLHTHLIGRKVRLRQIREGVELPPITADNNYDFSYQEYRRLQNPVTVYPGDHLIAECVYNSEGRSTITLGGLTTREEMCLVFGLYYPRIDLSLCHSLPSLPTVLHSLGIQELWP</sequence>
<dbReference type="OMA" id="IHTIGAN"/>
<dbReference type="PANTHER" id="PTHR10157">
    <property type="entry name" value="DOPAMINE BETA HYDROXYLASE RELATED"/>
    <property type="match status" value="1"/>
</dbReference>
<dbReference type="InterPro" id="IPR000323">
    <property type="entry name" value="Cu2_ascorb_mOase_N"/>
</dbReference>
<dbReference type="AlphaFoldDB" id="A0A067RN44"/>
<dbReference type="GO" id="GO:0006589">
    <property type="term" value="P:octopamine biosynthetic process"/>
    <property type="evidence" value="ECO:0007669"/>
    <property type="project" value="TreeGrafter"/>
</dbReference>
<dbReference type="Pfam" id="PF03712">
    <property type="entry name" value="Cu2_monoox_C"/>
    <property type="match status" value="1"/>
</dbReference>
<dbReference type="InterPro" id="IPR008977">
    <property type="entry name" value="PHM/PNGase_F_dom_sf"/>
</dbReference>
<dbReference type="InterPro" id="IPR000945">
    <property type="entry name" value="DBH-like"/>
</dbReference>
<dbReference type="SUPFAM" id="SSF49742">
    <property type="entry name" value="PHM/PNGase F"/>
    <property type="match status" value="2"/>
</dbReference>
<dbReference type="InterPro" id="IPR024548">
    <property type="entry name" value="Cu2_monoox_C"/>
</dbReference>
<proteinExistence type="inferred from homology"/>
<dbReference type="EMBL" id="KK852410">
    <property type="protein sequence ID" value="KDR24478.1"/>
    <property type="molecule type" value="Genomic_DNA"/>
</dbReference>
<accession>A0A067RN44</accession>
<dbReference type="eggNOG" id="KOG3568">
    <property type="taxonomic scope" value="Eukaryota"/>
</dbReference>
<dbReference type="Pfam" id="PF01082">
    <property type="entry name" value="Cu2_monooxygen"/>
    <property type="match status" value="1"/>
</dbReference>
<keyword evidence="3" id="KW-0325">Glycoprotein</keyword>
<dbReference type="InterPro" id="IPR036939">
    <property type="entry name" value="Cu2_ascorb_mOase_N_sf"/>
</dbReference>
<evidence type="ECO:0000259" key="4">
    <source>
        <dbReference type="Pfam" id="PF01082"/>
    </source>
</evidence>
<gene>
    <name evidence="6" type="ORF">L798_03247</name>
</gene>
<evidence type="ECO:0000313" key="6">
    <source>
        <dbReference type="EMBL" id="KDR24478.1"/>
    </source>
</evidence>
<dbReference type="Gene3D" id="2.60.120.310">
    <property type="entry name" value="Copper type II, ascorbate-dependent monooxygenase, N-terminal domain"/>
    <property type="match status" value="1"/>
</dbReference>
<evidence type="ECO:0000256" key="2">
    <source>
        <dbReference type="ARBA" id="ARBA00023157"/>
    </source>
</evidence>
<dbReference type="GO" id="GO:0042421">
    <property type="term" value="P:norepinephrine biosynthetic process"/>
    <property type="evidence" value="ECO:0007669"/>
    <property type="project" value="TreeGrafter"/>
</dbReference>
<dbReference type="GO" id="GO:0005615">
    <property type="term" value="C:extracellular space"/>
    <property type="evidence" value="ECO:0007669"/>
    <property type="project" value="TreeGrafter"/>
</dbReference>
<keyword evidence="7" id="KW-1185">Reference proteome</keyword>
<dbReference type="GO" id="GO:0004500">
    <property type="term" value="F:dopamine beta-monooxygenase activity"/>
    <property type="evidence" value="ECO:0007669"/>
    <property type="project" value="InterPro"/>
</dbReference>
<organism evidence="6 7">
    <name type="scientific">Zootermopsis nevadensis</name>
    <name type="common">Dampwood termite</name>
    <dbReference type="NCBI Taxonomy" id="136037"/>
    <lineage>
        <taxon>Eukaryota</taxon>
        <taxon>Metazoa</taxon>
        <taxon>Ecdysozoa</taxon>
        <taxon>Arthropoda</taxon>
        <taxon>Hexapoda</taxon>
        <taxon>Insecta</taxon>
        <taxon>Pterygota</taxon>
        <taxon>Neoptera</taxon>
        <taxon>Polyneoptera</taxon>
        <taxon>Dictyoptera</taxon>
        <taxon>Blattodea</taxon>
        <taxon>Blattoidea</taxon>
        <taxon>Termitoidae</taxon>
        <taxon>Termopsidae</taxon>
        <taxon>Zootermopsis</taxon>
    </lineage>
</organism>
<protein>
    <submittedName>
        <fullName evidence="6">MOXD1-like protein 2</fullName>
    </submittedName>
</protein>
<evidence type="ECO:0000259" key="5">
    <source>
        <dbReference type="Pfam" id="PF03712"/>
    </source>
</evidence>